<accession>A0ABP9HUN1</accession>
<dbReference type="Proteomes" id="UP001500610">
    <property type="component" value="Unassembled WGS sequence"/>
</dbReference>
<sequence>MVSGTPWVLGRASTEAGPPPTDGPVGGRGRSANALLDPASRGVRSTAVRVPHTVHNRGKGGSRL</sequence>
<organism evidence="2 3">
    <name type="scientific">Streptomyces hyderabadensis</name>
    <dbReference type="NCBI Taxonomy" id="598549"/>
    <lineage>
        <taxon>Bacteria</taxon>
        <taxon>Bacillati</taxon>
        <taxon>Actinomycetota</taxon>
        <taxon>Actinomycetes</taxon>
        <taxon>Kitasatosporales</taxon>
        <taxon>Streptomycetaceae</taxon>
        <taxon>Streptomyces</taxon>
    </lineage>
</organism>
<reference evidence="3" key="1">
    <citation type="journal article" date="2019" name="Int. J. Syst. Evol. Microbiol.">
        <title>The Global Catalogue of Microorganisms (GCM) 10K type strain sequencing project: providing services to taxonomists for standard genome sequencing and annotation.</title>
        <authorList>
            <consortium name="The Broad Institute Genomics Platform"/>
            <consortium name="The Broad Institute Genome Sequencing Center for Infectious Disease"/>
            <person name="Wu L."/>
            <person name="Ma J."/>
        </authorList>
    </citation>
    <scope>NUCLEOTIDE SEQUENCE [LARGE SCALE GENOMIC DNA]</scope>
    <source>
        <strain evidence="3">JCM 17657</strain>
    </source>
</reference>
<dbReference type="EMBL" id="BAABIV010000005">
    <property type="protein sequence ID" value="GAA4978935.1"/>
    <property type="molecule type" value="Genomic_DNA"/>
</dbReference>
<name>A0ABP9HUN1_9ACTN</name>
<evidence type="ECO:0000313" key="3">
    <source>
        <dbReference type="Proteomes" id="UP001500610"/>
    </source>
</evidence>
<evidence type="ECO:0000256" key="1">
    <source>
        <dbReference type="SAM" id="MobiDB-lite"/>
    </source>
</evidence>
<evidence type="ECO:0000313" key="2">
    <source>
        <dbReference type="EMBL" id="GAA4978935.1"/>
    </source>
</evidence>
<feature type="compositionally biased region" description="Basic residues" evidence="1">
    <location>
        <begin position="52"/>
        <end position="64"/>
    </location>
</feature>
<gene>
    <name evidence="2" type="ORF">GCM10023257_15740</name>
</gene>
<comment type="caution">
    <text evidence="2">The sequence shown here is derived from an EMBL/GenBank/DDBJ whole genome shotgun (WGS) entry which is preliminary data.</text>
</comment>
<proteinExistence type="predicted"/>
<keyword evidence="3" id="KW-1185">Reference proteome</keyword>
<protein>
    <submittedName>
        <fullName evidence="2">Uncharacterized protein</fullName>
    </submittedName>
</protein>
<feature type="region of interest" description="Disordered" evidence="1">
    <location>
        <begin position="1"/>
        <end position="64"/>
    </location>
</feature>